<keyword evidence="2" id="KW-0472">Membrane</keyword>
<feature type="region of interest" description="Disordered" evidence="1">
    <location>
        <begin position="1"/>
        <end position="20"/>
    </location>
</feature>
<organism evidence="3 4">
    <name type="scientific">Flavobacterium lipolyticum</name>
    <dbReference type="NCBI Taxonomy" id="2893754"/>
    <lineage>
        <taxon>Bacteria</taxon>
        <taxon>Pseudomonadati</taxon>
        <taxon>Bacteroidota</taxon>
        <taxon>Flavobacteriia</taxon>
        <taxon>Flavobacteriales</taxon>
        <taxon>Flavobacteriaceae</taxon>
        <taxon>Flavobacterium</taxon>
    </lineage>
</organism>
<dbReference type="EMBL" id="JAJJMN010000001">
    <property type="protein sequence ID" value="MCC9018949.1"/>
    <property type="molecule type" value="Genomic_DNA"/>
</dbReference>
<keyword evidence="2" id="KW-0812">Transmembrane</keyword>
<feature type="compositionally biased region" description="Basic residues" evidence="1">
    <location>
        <begin position="1"/>
        <end position="12"/>
    </location>
</feature>
<evidence type="ECO:0000256" key="2">
    <source>
        <dbReference type="SAM" id="Phobius"/>
    </source>
</evidence>
<dbReference type="Proteomes" id="UP001430700">
    <property type="component" value="Unassembled WGS sequence"/>
</dbReference>
<proteinExistence type="predicted"/>
<accession>A0ABS8M2P8</accession>
<evidence type="ECO:0008006" key="5">
    <source>
        <dbReference type="Google" id="ProtNLM"/>
    </source>
</evidence>
<evidence type="ECO:0000313" key="4">
    <source>
        <dbReference type="Proteomes" id="UP001430700"/>
    </source>
</evidence>
<keyword evidence="2" id="KW-1133">Transmembrane helix</keyword>
<gene>
    <name evidence="3" type="ORF">LNQ34_14365</name>
</gene>
<evidence type="ECO:0000313" key="3">
    <source>
        <dbReference type="EMBL" id="MCC9018949.1"/>
    </source>
</evidence>
<dbReference type="RefSeq" id="WP_230000231.1">
    <property type="nucleotide sequence ID" value="NZ_JAJJMN010000001.1"/>
</dbReference>
<evidence type="ECO:0000256" key="1">
    <source>
        <dbReference type="SAM" id="MobiDB-lite"/>
    </source>
</evidence>
<protein>
    <recommendedName>
        <fullName evidence="5">RDD domain-containing protein</fullName>
    </recommendedName>
</protein>
<feature type="transmembrane region" description="Helical" evidence="2">
    <location>
        <begin position="42"/>
        <end position="66"/>
    </location>
</feature>
<feature type="transmembrane region" description="Helical" evidence="2">
    <location>
        <begin position="86"/>
        <end position="106"/>
    </location>
</feature>
<keyword evidence="4" id="KW-1185">Reference proteome</keyword>
<reference evidence="3" key="1">
    <citation type="submission" date="2021-11" db="EMBL/GenBank/DDBJ databases">
        <title>Description of novel Flavobacterium species.</title>
        <authorList>
            <person name="Saticioglu I.B."/>
            <person name="Ay H."/>
            <person name="Altun S."/>
            <person name="Duman M."/>
        </authorList>
    </citation>
    <scope>NUCLEOTIDE SEQUENCE</scope>
    <source>
        <strain evidence="3">F-126</strain>
    </source>
</reference>
<name>A0ABS8M2P8_9FLAO</name>
<comment type="caution">
    <text evidence="3">The sequence shown here is derived from an EMBL/GenBank/DDBJ whole genome shotgun (WGS) entry which is preliminary data.</text>
</comment>
<sequence length="137" mass="15847">MIKGNKPAKKQKKESLPSVKPIEEESKKNTWVGDLTYPVRDVLIASMANGLFLIAVVALIITVFIYRLPSEQLLIFAKDVYTGFDNLYILGWILWIITCAAWLFHVKYIGKRNNKEILRLSDEKDKYQKLLFEKAIN</sequence>